<keyword evidence="1" id="KW-0732">Signal</keyword>
<dbReference type="eggNOG" id="COG1729">
    <property type="taxonomic scope" value="Bacteria"/>
</dbReference>
<comment type="caution">
    <text evidence="3">The sequence shown here is derived from an EMBL/GenBank/DDBJ whole genome shotgun (WGS) entry which is preliminary data.</text>
</comment>
<dbReference type="OrthoDB" id="7185608at2"/>
<dbReference type="Gene3D" id="1.20.5.340">
    <property type="match status" value="1"/>
</dbReference>
<dbReference type="InterPro" id="IPR034706">
    <property type="entry name" value="CpoB"/>
</dbReference>
<dbReference type="InterPro" id="IPR019734">
    <property type="entry name" value="TPR_rpt"/>
</dbReference>
<gene>
    <name evidence="1" type="primary">cpoB</name>
    <name evidence="3" type="ORF">OR37_00883</name>
</gene>
<feature type="coiled-coil region" evidence="1">
    <location>
        <begin position="74"/>
        <end position="136"/>
    </location>
</feature>
<organism evidence="3 4">
    <name type="scientific">Caulobacter vibrioides OR37</name>
    <dbReference type="NCBI Taxonomy" id="1292034"/>
    <lineage>
        <taxon>Bacteria</taxon>
        <taxon>Pseudomonadati</taxon>
        <taxon>Pseudomonadota</taxon>
        <taxon>Alphaproteobacteria</taxon>
        <taxon>Caulobacterales</taxon>
        <taxon>Caulobacteraceae</taxon>
        <taxon>Caulobacter</taxon>
    </lineage>
</organism>
<dbReference type="RefSeq" id="WP_004616240.1">
    <property type="nucleotide sequence ID" value="NZ_APMP01000003.1"/>
</dbReference>
<dbReference type="STRING" id="1292034.OR37_00883"/>
<keyword evidence="4" id="KW-1185">Reference proteome</keyword>
<dbReference type="SUPFAM" id="SSF57997">
    <property type="entry name" value="Tropomyosin"/>
    <property type="match status" value="1"/>
</dbReference>
<dbReference type="InterPro" id="IPR011990">
    <property type="entry name" value="TPR-like_helical_dom_sf"/>
</dbReference>
<dbReference type="Proteomes" id="UP000013063">
    <property type="component" value="Unassembled WGS sequence"/>
</dbReference>
<name>R0EMI6_CAUVI</name>
<reference evidence="3 4" key="1">
    <citation type="journal article" date="2013" name="Genome Announc.">
        <title>Draft Genome Sequence for Caulobacter sp. Strain OR37, a Bacterium Tolerant to Heavy Metals.</title>
        <authorList>
            <person name="Utturkar S.M."/>
            <person name="Bollmann A."/>
            <person name="Brzoska R.M."/>
            <person name="Klingeman D.M."/>
            <person name="Epstein S.E."/>
            <person name="Palumbo A.V."/>
            <person name="Brown S.D."/>
        </authorList>
    </citation>
    <scope>NUCLEOTIDE SEQUENCE [LARGE SCALE GENOMIC DNA]</scope>
    <source>
        <strain evidence="3 4">OR37</strain>
    </source>
</reference>
<sequence length="292" mass="30935" precursor="true">MKLKSALLALLFASTAAVAVAQTPLPADDPLDDRSAKRVDRMEKVVRELRAIVFQGRDTGKPVVVQPAETDAQIAAMNDRLNDLEQTLTKLNGQNEVTTHDLDVARRTAAEQKARADALEARLTALEKSVTDMQTAAAAQLSAGAPLAGGPGAAGNVPPPPPPPADPAVAFKQAKDLLLGGDYPNAEAAFGAYVNNYPDSAKIPEARYWLGETQFVREAYADAAGNYIGAIRGWPQTSWAPDATLKLARALVALKKTPDACRALDELSRRYPKAPASVTSRAISTRVAAKCG</sequence>
<comment type="subcellular location">
    <subcellularLocation>
        <location evidence="1">Periplasm</location>
    </subcellularLocation>
</comment>
<keyword evidence="1" id="KW-0131">Cell cycle</keyword>
<feature type="region of interest" description="Disordered" evidence="2">
    <location>
        <begin position="149"/>
        <end position="168"/>
    </location>
</feature>
<dbReference type="PATRIC" id="fig|1292034.3.peg.876"/>
<dbReference type="Gene3D" id="1.25.40.10">
    <property type="entry name" value="Tetratricopeptide repeat domain"/>
    <property type="match status" value="1"/>
</dbReference>
<comment type="function">
    <text evidence="1">Mediates coordination of peptidoglycan synthesis and outer membrane constriction during cell division.</text>
</comment>
<dbReference type="GO" id="GO:0043093">
    <property type="term" value="P:FtsZ-dependent cytokinesis"/>
    <property type="evidence" value="ECO:0007669"/>
    <property type="project" value="UniProtKB-UniRule"/>
</dbReference>
<feature type="signal peptide" evidence="1">
    <location>
        <begin position="1"/>
        <end position="21"/>
    </location>
</feature>
<dbReference type="HAMAP" id="MF_02066">
    <property type="entry name" value="CpoB"/>
    <property type="match status" value="1"/>
</dbReference>
<proteinExistence type="inferred from homology"/>
<dbReference type="NCBIfam" id="TIGR02795">
    <property type="entry name" value="tol_pal_ybgF"/>
    <property type="match status" value="1"/>
</dbReference>
<feature type="chain" id="PRO_5009992669" description="Cell division coordinator CpoB" evidence="1">
    <location>
        <begin position="22"/>
        <end position="292"/>
    </location>
</feature>
<keyword evidence="1" id="KW-0574">Periplasm</keyword>
<dbReference type="Pfam" id="PF13174">
    <property type="entry name" value="TPR_6"/>
    <property type="match status" value="2"/>
</dbReference>
<dbReference type="EMBL" id="APMP01000003">
    <property type="protein sequence ID" value="ENZ83109.1"/>
    <property type="molecule type" value="Genomic_DNA"/>
</dbReference>
<accession>R0EMI6</accession>
<dbReference type="InterPro" id="IPR014162">
    <property type="entry name" value="CpoB_C"/>
</dbReference>
<feature type="compositionally biased region" description="Pro residues" evidence="2">
    <location>
        <begin position="157"/>
        <end position="166"/>
    </location>
</feature>
<keyword evidence="1" id="KW-0175">Coiled coil</keyword>
<dbReference type="GO" id="GO:0030288">
    <property type="term" value="C:outer membrane-bounded periplasmic space"/>
    <property type="evidence" value="ECO:0007669"/>
    <property type="project" value="UniProtKB-UniRule"/>
</dbReference>
<evidence type="ECO:0000313" key="4">
    <source>
        <dbReference type="Proteomes" id="UP000013063"/>
    </source>
</evidence>
<evidence type="ECO:0000256" key="2">
    <source>
        <dbReference type="SAM" id="MobiDB-lite"/>
    </source>
</evidence>
<protein>
    <recommendedName>
        <fullName evidence="1">Cell division coordinator CpoB</fullName>
    </recommendedName>
</protein>
<comment type="similarity">
    <text evidence="1">Belongs to the CpoB family.</text>
</comment>
<dbReference type="AlphaFoldDB" id="R0EMI6"/>
<keyword evidence="1" id="KW-0132">Cell division</keyword>
<evidence type="ECO:0000313" key="3">
    <source>
        <dbReference type="EMBL" id="ENZ83109.1"/>
    </source>
</evidence>
<evidence type="ECO:0000256" key="1">
    <source>
        <dbReference type="HAMAP-Rule" id="MF_02066"/>
    </source>
</evidence>
<dbReference type="SUPFAM" id="SSF48452">
    <property type="entry name" value="TPR-like"/>
    <property type="match status" value="1"/>
</dbReference>